<evidence type="ECO:0000313" key="2">
    <source>
        <dbReference type="Proteomes" id="UP000500938"/>
    </source>
</evidence>
<dbReference type="EMBL" id="CP053085">
    <property type="protein sequence ID" value="QJR36383.1"/>
    <property type="molecule type" value="Genomic_DNA"/>
</dbReference>
<proteinExistence type="predicted"/>
<dbReference type="Pfam" id="PF02585">
    <property type="entry name" value="PIG-L"/>
    <property type="match status" value="1"/>
</dbReference>
<dbReference type="GO" id="GO:0016811">
    <property type="term" value="F:hydrolase activity, acting on carbon-nitrogen (but not peptide) bonds, in linear amides"/>
    <property type="evidence" value="ECO:0007669"/>
    <property type="project" value="TreeGrafter"/>
</dbReference>
<dbReference type="InterPro" id="IPR003737">
    <property type="entry name" value="GlcNAc_PI_deacetylase-related"/>
</dbReference>
<evidence type="ECO:0000313" key="1">
    <source>
        <dbReference type="EMBL" id="QJR36383.1"/>
    </source>
</evidence>
<dbReference type="RefSeq" id="WP_171225815.1">
    <property type="nucleotide sequence ID" value="NZ_CP053085.1"/>
</dbReference>
<dbReference type="PANTHER" id="PTHR12993:SF11">
    <property type="entry name" value="N-ACETYLGLUCOSAMINYL-PHOSPHATIDYLINOSITOL DE-N-ACETYLASE"/>
    <property type="match status" value="1"/>
</dbReference>
<keyword evidence="2" id="KW-1185">Reference proteome</keyword>
<dbReference type="SUPFAM" id="SSF102588">
    <property type="entry name" value="LmbE-like"/>
    <property type="match status" value="1"/>
</dbReference>
<gene>
    <name evidence="1" type="ORF">HKW67_13155</name>
</gene>
<accession>A0A6M4INT0</accession>
<reference evidence="1 2" key="1">
    <citation type="submission" date="2020-05" db="EMBL/GenBank/DDBJ databases">
        <title>Complete genome sequence of Gemmatimonas greenlandica TET16.</title>
        <authorList>
            <person name="Zeng Y."/>
        </authorList>
    </citation>
    <scope>NUCLEOTIDE SEQUENCE [LARGE SCALE GENOMIC DNA]</scope>
    <source>
        <strain evidence="1 2">TET16</strain>
    </source>
</reference>
<dbReference type="Gene3D" id="3.40.50.10320">
    <property type="entry name" value="LmbE-like"/>
    <property type="match status" value="1"/>
</dbReference>
<dbReference type="PANTHER" id="PTHR12993">
    <property type="entry name" value="N-ACETYLGLUCOSAMINYL-PHOSPHATIDYLINOSITOL DE-N-ACETYLASE-RELATED"/>
    <property type="match status" value="1"/>
</dbReference>
<dbReference type="SUPFAM" id="SSF52317">
    <property type="entry name" value="Class I glutamine amidotransferase-like"/>
    <property type="match status" value="1"/>
</dbReference>
<protein>
    <submittedName>
        <fullName evidence="1">PIG-L family deacetylase</fullName>
    </submittedName>
</protein>
<name>A0A6M4INT0_9BACT</name>
<sequence length="886" mass="95486">MMMSAAAIAAALVAGGRTMSAQNVTLDRGAAALGSTLAGVGTTGRVLTIAAHPDDEDTPIIAWLARGRHVETAYLSLTRGDGGQNLLGNELGEALGAIRTQELLSARRIDGGKQYFTRAYDFGFSKNAEETFTHWPKDSILGDVVRVVRAFRPHVMVAFFSGTPRDGHGHHQVSGMLAREAYDLAADTVRFPVRGFGLPWTPQKFYRSARQAPDSATLRVNVGEYDPLLGRSYYEIAAESRSQHKSQGFGVLQRKGTILGFLSREASRVGPENARAEQSLFDGIDTTWTALRSKLPSTAQPVLDSALRTIASARAAYRADDPSSIVAPLAQALRQFRDVRNASGTGPGILIAGPPGAPSSLSRRAPGEATPALWDALVTTIDRAEHALVLAAGVAVEATAPRATFPVREPVKVAVNDSLPVTITVFNRGHAAVQLVNASVAGLGLRPGEAGDVTITPDSAAVLNRWAVAFQANSPWWRASGRKQQDWFQVPIDARTEAQQQEQRATMVQARLMIAGESVTVNEPVVYRFADPIKGDQQVPVSAVPGITVNLSNAMEYIRAGVPVERYVPVRIQSSYPHDTKVLVTLELPEGLKADSVERERTLGPDGVTILTFRVRGIVKEGRLQWVAVALHDGAMSTNSVYNIQYDHITPMRLYGGSGTYLSAVTVKLPPRARVGYVKGVGDTGLEALEQLDVAVEKIEPSMLTSTDLSRFTSIVVGPRAYEASDVLVRNNARLLDYANKGGTLVVQYGAQDMSRFPGVVPYPMQWTRPAARVTMEQAPVTVLQPTNPLLVGPNRIGAADWADWVQERATYMPSTFDKRYTPLLAMNDPNEPVQQGGLLVAPLGKGRYVYVTLALFRQLPNGVPGAARILANLINGQAVGVPQIP</sequence>
<dbReference type="Proteomes" id="UP000500938">
    <property type="component" value="Chromosome"/>
</dbReference>
<dbReference type="InterPro" id="IPR029062">
    <property type="entry name" value="Class_I_gatase-like"/>
</dbReference>
<organism evidence="1 2">
    <name type="scientific">Gemmatimonas groenlandica</name>
    <dbReference type="NCBI Taxonomy" id="2732249"/>
    <lineage>
        <taxon>Bacteria</taxon>
        <taxon>Pseudomonadati</taxon>
        <taxon>Gemmatimonadota</taxon>
        <taxon>Gemmatimonadia</taxon>
        <taxon>Gemmatimonadales</taxon>
        <taxon>Gemmatimonadaceae</taxon>
        <taxon>Gemmatimonas</taxon>
    </lineage>
</organism>
<dbReference type="KEGG" id="ggr:HKW67_13155"/>
<dbReference type="InterPro" id="IPR024078">
    <property type="entry name" value="LmbE-like_dom_sf"/>
</dbReference>
<dbReference type="AlphaFoldDB" id="A0A6M4INT0"/>